<reference evidence="1" key="2">
    <citation type="journal article" date="2015" name="Data Brief">
        <title>Shoot transcriptome of the giant reed, Arundo donax.</title>
        <authorList>
            <person name="Barrero R.A."/>
            <person name="Guerrero F.D."/>
            <person name="Moolhuijzen P."/>
            <person name="Goolsby J.A."/>
            <person name="Tidwell J."/>
            <person name="Bellgard S.E."/>
            <person name="Bellgard M.I."/>
        </authorList>
    </citation>
    <scope>NUCLEOTIDE SEQUENCE</scope>
    <source>
        <tissue evidence="1">Shoot tissue taken approximately 20 cm above the soil surface</tissue>
    </source>
</reference>
<accession>A0A0A8ZVW8</accession>
<reference evidence="1" key="1">
    <citation type="submission" date="2014-09" db="EMBL/GenBank/DDBJ databases">
        <authorList>
            <person name="Magalhaes I.L.F."/>
            <person name="Oliveira U."/>
            <person name="Santos F.R."/>
            <person name="Vidigal T.H.D.A."/>
            <person name="Brescovit A.D."/>
            <person name="Santos A.J."/>
        </authorList>
    </citation>
    <scope>NUCLEOTIDE SEQUENCE</scope>
    <source>
        <tissue evidence="1">Shoot tissue taken approximately 20 cm above the soil surface</tissue>
    </source>
</reference>
<sequence length="50" mass="5746">MDETIDGWFRSFRLRTRLPHSLLITAGHTLVRYGCLLTNPLTILVSLSYP</sequence>
<organism evidence="1">
    <name type="scientific">Arundo donax</name>
    <name type="common">Giant reed</name>
    <name type="synonym">Donax arundinaceus</name>
    <dbReference type="NCBI Taxonomy" id="35708"/>
    <lineage>
        <taxon>Eukaryota</taxon>
        <taxon>Viridiplantae</taxon>
        <taxon>Streptophyta</taxon>
        <taxon>Embryophyta</taxon>
        <taxon>Tracheophyta</taxon>
        <taxon>Spermatophyta</taxon>
        <taxon>Magnoliopsida</taxon>
        <taxon>Liliopsida</taxon>
        <taxon>Poales</taxon>
        <taxon>Poaceae</taxon>
        <taxon>PACMAD clade</taxon>
        <taxon>Arundinoideae</taxon>
        <taxon>Arundineae</taxon>
        <taxon>Arundo</taxon>
    </lineage>
</organism>
<name>A0A0A8ZVW8_ARUDO</name>
<protein>
    <submittedName>
        <fullName evidence="1">Uncharacterized protein</fullName>
    </submittedName>
</protein>
<evidence type="ECO:0000313" key="1">
    <source>
        <dbReference type="EMBL" id="JAD41868.1"/>
    </source>
</evidence>
<proteinExistence type="predicted"/>
<dbReference type="AlphaFoldDB" id="A0A0A8ZVW8"/>
<dbReference type="EMBL" id="GBRH01256027">
    <property type="protein sequence ID" value="JAD41868.1"/>
    <property type="molecule type" value="Transcribed_RNA"/>
</dbReference>